<keyword evidence="2" id="KW-1185">Reference proteome</keyword>
<protein>
    <submittedName>
        <fullName evidence="1">Uncharacterized protein</fullName>
    </submittedName>
</protein>
<reference evidence="1" key="1">
    <citation type="submission" date="2020-10" db="EMBL/GenBank/DDBJ databases">
        <authorList>
            <person name="Castelo-Branco R."/>
            <person name="Eusebio N."/>
            <person name="Adriana R."/>
            <person name="Vieira A."/>
            <person name="Brugerolle De Fraissinette N."/>
            <person name="Rezende De Castro R."/>
            <person name="Schneider M.P."/>
            <person name="Vasconcelos V."/>
            <person name="Leao P.N."/>
        </authorList>
    </citation>
    <scope>NUCLEOTIDE SEQUENCE</scope>
    <source>
        <strain evidence="1">LEGE 07157</strain>
    </source>
</reference>
<name>A0A8J7AWI2_9CYAN</name>
<comment type="caution">
    <text evidence="1">The sequence shown here is derived from an EMBL/GenBank/DDBJ whole genome shotgun (WGS) entry which is preliminary data.</text>
</comment>
<dbReference type="AlphaFoldDB" id="A0A8J7AWI2"/>
<dbReference type="EMBL" id="JADEWZ010000002">
    <property type="protein sequence ID" value="MBE9114717.1"/>
    <property type="molecule type" value="Genomic_DNA"/>
</dbReference>
<accession>A0A8J7AWI2</accession>
<evidence type="ECO:0000313" key="2">
    <source>
        <dbReference type="Proteomes" id="UP000654482"/>
    </source>
</evidence>
<evidence type="ECO:0000313" key="1">
    <source>
        <dbReference type="EMBL" id="MBE9114717.1"/>
    </source>
</evidence>
<gene>
    <name evidence="1" type="ORF">IQ249_02290</name>
</gene>
<sequence length="161" mass="18689">MSTVSISMKYKIFENPEWKTVKFSESEYFDLDSDEEAEWDSVPWHNDLRDYLDLEKISIQYVEAVIVDSISGISKSLKSTFWNEGDNEICEVVVSGKTSYHETIISVKTQEAPIVFEILRFHHDNNFPVLSYHGFFKRNEDGSEEERIVYSISKDIASRVG</sequence>
<dbReference type="Proteomes" id="UP000654482">
    <property type="component" value="Unassembled WGS sequence"/>
</dbReference>
<organism evidence="1 2">
    <name type="scientific">Lusitaniella coriacea LEGE 07157</name>
    <dbReference type="NCBI Taxonomy" id="945747"/>
    <lineage>
        <taxon>Bacteria</taxon>
        <taxon>Bacillati</taxon>
        <taxon>Cyanobacteriota</taxon>
        <taxon>Cyanophyceae</taxon>
        <taxon>Spirulinales</taxon>
        <taxon>Lusitaniellaceae</taxon>
        <taxon>Lusitaniella</taxon>
    </lineage>
</organism>
<proteinExistence type="predicted"/>